<keyword evidence="5 8" id="KW-1133">Transmembrane helix</keyword>
<feature type="transmembrane region" description="Helical" evidence="8">
    <location>
        <begin position="139"/>
        <end position="161"/>
    </location>
</feature>
<evidence type="ECO:0000256" key="8">
    <source>
        <dbReference type="SAM" id="Phobius"/>
    </source>
</evidence>
<keyword evidence="3 9" id="KW-0808">Transferase</keyword>
<feature type="binding site" evidence="7">
    <location>
        <position position="160"/>
    </location>
    <ligand>
        <name>Mg(2+)</name>
        <dbReference type="ChEBI" id="CHEBI:18420"/>
    </ligand>
</feature>
<evidence type="ECO:0000256" key="4">
    <source>
        <dbReference type="ARBA" id="ARBA00022692"/>
    </source>
</evidence>
<dbReference type="GO" id="GO:0009103">
    <property type="term" value="P:lipopolysaccharide biosynthetic process"/>
    <property type="evidence" value="ECO:0007669"/>
    <property type="project" value="TreeGrafter"/>
</dbReference>
<evidence type="ECO:0000256" key="6">
    <source>
        <dbReference type="ARBA" id="ARBA00023136"/>
    </source>
</evidence>
<reference evidence="10" key="1">
    <citation type="submission" date="2016-10" db="EMBL/GenBank/DDBJ databases">
        <authorList>
            <person name="Varghese N."/>
        </authorList>
    </citation>
    <scope>NUCLEOTIDE SEQUENCE [LARGE SCALE GENOMIC DNA]</scope>
    <source>
        <strain evidence="10">DSM 17980</strain>
    </source>
</reference>
<evidence type="ECO:0000256" key="3">
    <source>
        <dbReference type="ARBA" id="ARBA00022679"/>
    </source>
</evidence>
<organism evidence="9 10">
    <name type="scientific">Alicyclobacillus macrosporangiidus</name>
    <dbReference type="NCBI Taxonomy" id="392015"/>
    <lineage>
        <taxon>Bacteria</taxon>
        <taxon>Bacillati</taxon>
        <taxon>Bacillota</taxon>
        <taxon>Bacilli</taxon>
        <taxon>Bacillales</taxon>
        <taxon>Alicyclobacillaceae</taxon>
        <taxon>Alicyclobacillus</taxon>
    </lineage>
</organism>
<keyword evidence="6 8" id="KW-0472">Membrane</keyword>
<dbReference type="OrthoDB" id="9783652at2"/>
<dbReference type="GO" id="GO:0044038">
    <property type="term" value="P:cell wall macromolecule biosynthetic process"/>
    <property type="evidence" value="ECO:0007669"/>
    <property type="project" value="TreeGrafter"/>
</dbReference>
<dbReference type="GO" id="GO:0005886">
    <property type="term" value="C:plasma membrane"/>
    <property type="evidence" value="ECO:0007669"/>
    <property type="project" value="UniProtKB-SubCell"/>
</dbReference>
<feature type="transmembrane region" description="Helical" evidence="8">
    <location>
        <begin position="106"/>
        <end position="127"/>
    </location>
</feature>
<feature type="transmembrane region" description="Helical" evidence="8">
    <location>
        <begin position="46"/>
        <end position="67"/>
    </location>
</feature>
<keyword evidence="4 8" id="KW-0812">Transmembrane</keyword>
<dbReference type="PANTHER" id="PTHR22926">
    <property type="entry name" value="PHOSPHO-N-ACETYLMURAMOYL-PENTAPEPTIDE-TRANSFERASE"/>
    <property type="match status" value="1"/>
</dbReference>
<feature type="transmembrane region" description="Helical" evidence="8">
    <location>
        <begin position="287"/>
        <end position="318"/>
    </location>
</feature>
<dbReference type="GO" id="GO:0071555">
    <property type="term" value="P:cell wall organization"/>
    <property type="evidence" value="ECO:0007669"/>
    <property type="project" value="TreeGrafter"/>
</dbReference>
<evidence type="ECO:0000313" key="9">
    <source>
        <dbReference type="EMBL" id="SFU33323.1"/>
    </source>
</evidence>
<feature type="transmembrane region" description="Helical" evidence="8">
    <location>
        <begin position="221"/>
        <end position="239"/>
    </location>
</feature>
<keyword evidence="2" id="KW-1003">Cell membrane</keyword>
<dbReference type="STRING" id="392015.SAMN05421543_101152"/>
<feature type="transmembrane region" description="Helical" evidence="8">
    <location>
        <begin position="192"/>
        <end position="209"/>
    </location>
</feature>
<evidence type="ECO:0000313" key="10">
    <source>
        <dbReference type="Proteomes" id="UP000183508"/>
    </source>
</evidence>
<gene>
    <name evidence="9" type="ORF">SAMN05421543_101152</name>
</gene>
<keyword evidence="7" id="KW-0479">Metal-binding</keyword>
<dbReference type="PANTHER" id="PTHR22926:SF3">
    <property type="entry name" value="UNDECAPRENYL-PHOSPHATE ALPHA-N-ACETYLGLUCOSAMINYL 1-PHOSPHATE TRANSFERASE"/>
    <property type="match status" value="1"/>
</dbReference>
<feature type="transmembrane region" description="Helical" evidence="8">
    <location>
        <begin position="168"/>
        <end position="186"/>
    </location>
</feature>
<accession>A0A1I7FAP3</accession>
<feature type="transmembrane region" description="Helical" evidence="8">
    <location>
        <begin position="6"/>
        <end position="25"/>
    </location>
</feature>
<keyword evidence="10" id="KW-1185">Reference proteome</keyword>
<dbReference type="Proteomes" id="UP000183508">
    <property type="component" value="Unassembled WGS sequence"/>
</dbReference>
<feature type="transmembrane region" description="Helical" evidence="8">
    <location>
        <begin position="73"/>
        <end position="94"/>
    </location>
</feature>
<dbReference type="CDD" id="cd06853">
    <property type="entry name" value="GT_WecA_like"/>
    <property type="match status" value="1"/>
</dbReference>
<dbReference type="GO" id="GO:0046872">
    <property type="term" value="F:metal ion binding"/>
    <property type="evidence" value="ECO:0007669"/>
    <property type="project" value="UniProtKB-KW"/>
</dbReference>
<evidence type="ECO:0000256" key="5">
    <source>
        <dbReference type="ARBA" id="ARBA00022989"/>
    </source>
</evidence>
<protein>
    <submittedName>
        <fullName evidence="9">UDP-GlcNAc:undecaprenyl-phosphate GlcNAc-1-phosphate transferase</fullName>
    </submittedName>
</protein>
<dbReference type="InterPro" id="IPR000715">
    <property type="entry name" value="Glycosyl_transferase_4"/>
</dbReference>
<proteinExistence type="predicted"/>
<sequence>MTDLTVALAAFSVSWLLVPPLRRLALRWRFVDLPNARKVHKQPLPLLGGAAILAGFVAASLAGSIHLGHVPRVYWGMLAGSALLFTIGLVDDYYKTRGRDFPASPRFVAQLIAAAVVAGCGGTVRGFSMPFGHPHFVQFPAFVSILVTLVWIVGVINVFNFLDGLDGLAAGIASISAGTLLFIAIIKGDAASALWAAALTGAALGFLRHNFYPARIIMGDAGSTLLGFLLASIAVIGAFKSATVISIFVPVLALGVPILDGLRVVIRRALEGRPVYKPDKSHGHHRLLSYGFSQVQAVTFMYLLSACFSLASMILVLLQR</sequence>
<comment type="subcellular location">
    <subcellularLocation>
        <location evidence="1">Cell membrane</location>
        <topology evidence="1">Multi-pass membrane protein</topology>
    </subcellularLocation>
</comment>
<dbReference type="eggNOG" id="COG0472">
    <property type="taxonomic scope" value="Bacteria"/>
</dbReference>
<keyword evidence="7" id="KW-0460">Magnesium</keyword>
<evidence type="ECO:0000256" key="7">
    <source>
        <dbReference type="PIRSR" id="PIRSR600715-1"/>
    </source>
</evidence>
<dbReference type="RefSeq" id="WP_074948625.1">
    <property type="nucleotide sequence ID" value="NZ_FPBV01000001.1"/>
</dbReference>
<feature type="binding site" evidence="7">
    <location>
        <position position="220"/>
    </location>
    <ligand>
        <name>Mg(2+)</name>
        <dbReference type="ChEBI" id="CHEBI:18420"/>
    </ligand>
</feature>
<dbReference type="GO" id="GO:0016780">
    <property type="term" value="F:phosphotransferase activity, for other substituted phosphate groups"/>
    <property type="evidence" value="ECO:0007669"/>
    <property type="project" value="InterPro"/>
</dbReference>
<dbReference type="EMBL" id="FPBV01000001">
    <property type="protein sequence ID" value="SFU33323.1"/>
    <property type="molecule type" value="Genomic_DNA"/>
</dbReference>
<comment type="cofactor">
    <cofactor evidence="7">
        <name>Mg(2+)</name>
        <dbReference type="ChEBI" id="CHEBI:18420"/>
    </cofactor>
</comment>
<evidence type="ECO:0000256" key="1">
    <source>
        <dbReference type="ARBA" id="ARBA00004651"/>
    </source>
</evidence>
<name>A0A1I7FAP3_9BACL</name>
<dbReference type="Pfam" id="PF00953">
    <property type="entry name" value="Glycos_transf_4"/>
    <property type="match status" value="1"/>
</dbReference>
<evidence type="ECO:0000256" key="2">
    <source>
        <dbReference type="ARBA" id="ARBA00022475"/>
    </source>
</evidence>
<dbReference type="AlphaFoldDB" id="A0A1I7FAP3"/>